<feature type="domain" description="HTH cro/C1-type" evidence="1">
    <location>
        <begin position="47"/>
        <end position="86"/>
    </location>
</feature>
<dbReference type="Pfam" id="PF01381">
    <property type="entry name" value="HTH_3"/>
    <property type="match status" value="1"/>
</dbReference>
<dbReference type="CDD" id="cd00093">
    <property type="entry name" value="HTH_XRE"/>
    <property type="match status" value="1"/>
</dbReference>
<evidence type="ECO:0000313" key="2">
    <source>
        <dbReference type="EMBL" id="SED25077.1"/>
    </source>
</evidence>
<dbReference type="PROSITE" id="PS50943">
    <property type="entry name" value="HTH_CROC1"/>
    <property type="match status" value="1"/>
</dbReference>
<evidence type="ECO:0000313" key="3">
    <source>
        <dbReference type="Proteomes" id="UP000198992"/>
    </source>
</evidence>
<reference evidence="2 3" key="1">
    <citation type="submission" date="2016-10" db="EMBL/GenBank/DDBJ databases">
        <authorList>
            <person name="de Groot N.N."/>
        </authorList>
    </citation>
    <scope>NUCLEOTIDE SEQUENCE [LARGE SCALE GENOMIC DNA]</scope>
    <source>
        <strain evidence="2 3">MT12</strain>
    </source>
</reference>
<accession>A0A1H4Z570</accession>
<dbReference type="AlphaFoldDB" id="A0A1H4Z570"/>
<proteinExistence type="predicted"/>
<evidence type="ECO:0000259" key="1">
    <source>
        <dbReference type="PROSITE" id="PS50943"/>
    </source>
</evidence>
<dbReference type="InterPro" id="IPR010982">
    <property type="entry name" value="Lambda_DNA-bd_dom_sf"/>
</dbReference>
<dbReference type="EMBL" id="FNTH01000001">
    <property type="protein sequence ID" value="SED25077.1"/>
    <property type="molecule type" value="Genomic_DNA"/>
</dbReference>
<dbReference type="Proteomes" id="UP000198992">
    <property type="component" value="Unassembled WGS sequence"/>
</dbReference>
<organism evidence="2 3">
    <name type="scientific">Bradyrhizobium erythrophlei</name>
    <dbReference type="NCBI Taxonomy" id="1437360"/>
    <lineage>
        <taxon>Bacteria</taxon>
        <taxon>Pseudomonadati</taxon>
        <taxon>Pseudomonadota</taxon>
        <taxon>Alphaproteobacteria</taxon>
        <taxon>Hyphomicrobiales</taxon>
        <taxon>Nitrobacteraceae</taxon>
        <taxon>Bradyrhizobium</taxon>
    </lineage>
</organism>
<sequence length="249" mass="27529">MATKDLLDRLTNLPEREANTPTVPPIELVAFVVRWNRGLRQWKATTLAEFARVSVSTVERVERGERVSGDALDRIAQAFGYDPGYFTAPRVPLPREEAAASMVEQFSNLEIVPVAAMKTHRAVREAARCHAYLIHRPGVPAVYDAEIEALQEWLDFGAFILSDIADRGPAEESGRRDLYDRILGSVAELERRGLTVLSGVMAAPQDGIPDWKVAVISITPKTADPGAVKRRHLMVDRRVAALPKRAAAK</sequence>
<dbReference type="OrthoDB" id="7376231at2"/>
<dbReference type="GO" id="GO:0003677">
    <property type="term" value="F:DNA binding"/>
    <property type="evidence" value="ECO:0007669"/>
    <property type="project" value="InterPro"/>
</dbReference>
<gene>
    <name evidence="2" type="ORF">SAMN05444164_4226</name>
</gene>
<dbReference type="RefSeq" id="WP_092118633.1">
    <property type="nucleotide sequence ID" value="NZ_FNTH01000001.1"/>
</dbReference>
<protein>
    <submittedName>
        <fullName evidence="2">Helix-turn-helix domain-containing protein</fullName>
    </submittedName>
</protein>
<dbReference type="InterPro" id="IPR001387">
    <property type="entry name" value="Cro/C1-type_HTH"/>
</dbReference>
<dbReference type="SUPFAM" id="SSF47413">
    <property type="entry name" value="lambda repressor-like DNA-binding domains"/>
    <property type="match status" value="1"/>
</dbReference>
<dbReference type="Gene3D" id="1.10.260.40">
    <property type="entry name" value="lambda repressor-like DNA-binding domains"/>
    <property type="match status" value="1"/>
</dbReference>
<dbReference type="SMART" id="SM00530">
    <property type="entry name" value="HTH_XRE"/>
    <property type="match status" value="1"/>
</dbReference>
<name>A0A1H4Z570_9BRAD</name>